<dbReference type="SUPFAM" id="SSF49785">
    <property type="entry name" value="Galactose-binding domain-like"/>
    <property type="match status" value="1"/>
</dbReference>
<proteinExistence type="predicted"/>
<dbReference type="SUPFAM" id="SSF117281">
    <property type="entry name" value="Kelch motif"/>
    <property type="match status" value="1"/>
</dbReference>
<dbReference type="PANTHER" id="PTHR15526">
    <property type="entry name" value="MUSKELIN"/>
    <property type="match status" value="1"/>
</dbReference>
<dbReference type="GO" id="GO:0005737">
    <property type="term" value="C:cytoplasm"/>
    <property type="evidence" value="ECO:0007669"/>
    <property type="project" value="TreeGrafter"/>
</dbReference>
<dbReference type="EMBL" id="KN881953">
    <property type="protein sequence ID" value="KIY47271.1"/>
    <property type="molecule type" value="Genomic_DNA"/>
</dbReference>
<sequence>MDARLSHESAVTLNYSITDYTSSSNERYAPQNVMKDDPRDVNSRWSSTPKGGTKQWILLRLENLSVLKSITFGKFNQPHQCNLKEFKIYIGLSPVNMMEVLHAGLKNDSEPEEFAIRYTNAAGVPFPIEYVKVVPLAAHSPNSNTSIWYIKLSGIVDSILVNEVSESYDGHRETLVLRHVLKHLRSRRLLTAYEEIRSRTGLMTEHPIVSELYRRVVLEGDWDVAENLLSKMAATNLFDEYLFGLSPHAKWTRIRSTDADGNIPTPRAGHAACFDPENKKMYIHGGFDGINTLEDFWVFDAQAGTWTLIEPLQPHPGARSCHRMVFDELTGCIYLLGAFSEPCPPHQPRTRHACSDMYRYHTRGMQEGKWDIVCPDTALANGPPLVFDHAMAIDSAEQTIFVFGGCLVDDADRYAGLYSYDIRTSRWTVLQAFEGRSANVLMPPRSGHAMVYDPSIKTLFIFGGLKAAQHLSDMYAYEVTTRTVVQLCKQCETTGGPQPCFNLRAAIDTSLKEIYIFGGSSCKKNRPGPLIMLERDSYYIYRYSTSPGRWCRILSDTEQPDPRLAHQVVYDSTTRTFFLHGGNAGNGDDQIVPSDKRLDDLWSMTPIRYVAASEIVRKCKFILRQQHFREICEALNRPDSGSASGMTPVQALKYLQNEISSVVDHSDLQEAETFRSLLGFLLSPVVPKSPPAVPEPAPRPQKRLWTSMSADEDIAGDMPTETALETPHPQRASITVRDLLEVPDPLETRRSDAGSCMSADRFKQRTALFERLLEFVNEDAKEPLDSLVNIIDFQGGAQDTS</sequence>
<dbReference type="InterPro" id="IPR008979">
    <property type="entry name" value="Galactose-bd-like_sf"/>
</dbReference>
<evidence type="ECO:0000313" key="5">
    <source>
        <dbReference type="EMBL" id="KIY47271.1"/>
    </source>
</evidence>
<dbReference type="OrthoDB" id="10052615at2759"/>
<dbReference type="InterPro" id="IPR010565">
    <property type="entry name" value="Muskelin_N"/>
</dbReference>
<dbReference type="AlphaFoldDB" id="A0A0D7ABE1"/>
<protein>
    <recommendedName>
        <fullName evidence="4">Muskelin N-terminal domain-containing protein</fullName>
    </recommendedName>
</protein>
<dbReference type="InterPro" id="IPR052456">
    <property type="entry name" value="CTLH_complex_component"/>
</dbReference>
<dbReference type="Pfam" id="PF01344">
    <property type="entry name" value="Kelch_1"/>
    <property type="match status" value="1"/>
</dbReference>
<dbReference type="InterPro" id="IPR006652">
    <property type="entry name" value="Kelch_1"/>
</dbReference>
<dbReference type="InterPro" id="IPR015915">
    <property type="entry name" value="Kelch-typ_b-propeller"/>
</dbReference>
<feature type="region of interest" description="Disordered" evidence="3">
    <location>
        <begin position="26"/>
        <end position="50"/>
    </location>
</feature>
<evidence type="ECO:0000313" key="6">
    <source>
        <dbReference type="Proteomes" id="UP000054144"/>
    </source>
</evidence>
<organism evidence="5 6">
    <name type="scientific">Fistulina hepatica ATCC 64428</name>
    <dbReference type="NCBI Taxonomy" id="1128425"/>
    <lineage>
        <taxon>Eukaryota</taxon>
        <taxon>Fungi</taxon>
        <taxon>Dikarya</taxon>
        <taxon>Basidiomycota</taxon>
        <taxon>Agaricomycotina</taxon>
        <taxon>Agaricomycetes</taxon>
        <taxon>Agaricomycetidae</taxon>
        <taxon>Agaricales</taxon>
        <taxon>Fistulinaceae</taxon>
        <taxon>Fistulina</taxon>
    </lineage>
</organism>
<reference evidence="5 6" key="1">
    <citation type="journal article" date="2015" name="Fungal Genet. Biol.">
        <title>Evolution of novel wood decay mechanisms in Agaricales revealed by the genome sequences of Fistulina hepatica and Cylindrobasidium torrendii.</title>
        <authorList>
            <person name="Floudas D."/>
            <person name="Held B.W."/>
            <person name="Riley R."/>
            <person name="Nagy L.G."/>
            <person name="Koehler G."/>
            <person name="Ransdell A.S."/>
            <person name="Younus H."/>
            <person name="Chow J."/>
            <person name="Chiniquy J."/>
            <person name="Lipzen A."/>
            <person name="Tritt A."/>
            <person name="Sun H."/>
            <person name="Haridas S."/>
            <person name="LaButti K."/>
            <person name="Ohm R.A."/>
            <person name="Kues U."/>
            <person name="Blanchette R.A."/>
            <person name="Grigoriev I.V."/>
            <person name="Minto R.E."/>
            <person name="Hibbett D.S."/>
        </authorList>
    </citation>
    <scope>NUCLEOTIDE SEQUENCE [LARGE SCALE GENOMIC DNA]</scope>
    <source>
        <strain evidence="5 6">ATCC 64428</strain>
    </source>
</reference>
<dbReference type="Pfam" id="PF24681">
    <property type="entry name" value="Kelch_KLHDC2_KLHL20_DRC7"/>
    <property type="match status" value="1"/>
</dbReference>
<dbReference type="Gene3D" id="2.60.120.260">
    <property type="entry name" value="Galactose-binding domain-like"/>
    <property type="match status" value="1"/>
</dbReference>
<accession>A0A0D7ABE1</accession>
<evidence type="ECO:0000259" key="4">
    <source>
        <dbReference type="Pfam" id="PF06588"/>
    </source>
</evidence>
<evidence type="ECO:0000256" key="3">
    <source>
        <dbReference type="SAM" id="MobiDB-lite"/>
    </source>
</evidence>
<keyword evidence="2" id="KW-0677">Repeat</keyword>
<evidence type="ECO:0000256" key="2">
    <source>
        <dbReference type="ARBA" id="ARBA00022737"/>
    </source>
</evidence>
<dbReference type="PANTHER" id="PTHR15526:SF5">
    <property type="entry name" value="MUSKELIN"/>
    <property type="match status" value="1"/>
</dbReference>
<name>A0A0D7ABE1_9AGAR</name>
<feature type="domain" description="Muskelin N-terminal" evidence="4">
    <location>
        <begin position="12"/>
        <end position="207"/>
    </location>
</feature>
<dbReference type="Gene3D" id="2.120.10.80">
    <property type="entry name" value="Kelch-type beta propeller"/>
    <property type="match status" value="2"/>
</dbReference>
<gene>
    <name evidence="5" type="ORF">FISHEDRAFT_45639</name>
</gene>
<dbReference type="Pfam" id="PF06588">
    <property type="entry name" value="Muskelin_N"/>
    <property type="match status" value="1"/>
</dbReference>
<evidence type="ECO:0000256" key="1">
    <source>
        <dbReference type="ARBA" id="ARBA00022441"/>
    </source>
</evidence>
<dbReference type="Proteomes" id="UP000054144">
    <property type="component" value="Unassembled WGS sequence"/>
</dbReference>
<keyword evidence="1" id="KW-0880">Kelch repeat</keyword>
<keyword evidence="6" id="KW-1185">Reference proteome</keyword>